<feature type="compositionally biased region" description="Polar residues" evidence="11">
    <location>
        <begin position="181"/>
        <end position="206"/>
    </location>
</feature>
<evidence type="ECO:0000256" key="11">
    <source>
        <dbReference type="SAM" id="MobiDB-lite"/>
    </source>
</evidence>
<evidence type="ECO:0000256" key="7">
    <source>
        <dbReference type="ARBA" id="ARBA00023136"/>
    </source>
</evidence>
<evidence type="ECO:0000256" key="8">
    <source>
        <dbReference type="ARBA" id="ARBA00023159"/>
    </source>
</evidence>
<dbReference type="Proteomes" id="UP000030645">
    <property type="component" value="Unassembled WGS sequence"/>
</dbReference>
<dbReference type="SUPFAM" id="SSF101941">
    <property type="entry name" value="NAC domain"/>
    <property type="match status" value="1"/>
</dbReference>
<dbReference type="AlphaFoldDB" id="W9RPS1"/>
<dbReference type="PANTHER" id="PTHR31744">
    <property type="entry name" value="PROTEIN CUP-SHAPED COTYLEDON 2-RELATED"/>
    <property type="match status" value="1"/>
</dbReference>
<keyword evidence="7" id="KW-0472">Membrane</keyword>
<evidence type="ECO:0000256" key="6">
    <source>
        <dbReference type="ARBA" id="ARBA00023125"/>
    </source>
</evidence>
<evidence type="ECO:0000256" key="2">
    <source>
        <dbReference type="ARBA" id="ARBA00004167"/>
    </source>
</evidence>
<keyword evidence="5" id="KW-0805">Transcription regulation</keyword>
<reference evidence="14" key="1">
    <citation type="submission" date="2013-01" db="EMBL/GenBank/DDBJ databases">
        <title>Draft Genome Sequence of a Mulberry Tree, Morus notabilis C.K. Schneid.</title>
        <authorList>
            <person name="He N."/>
            <person name="Zhao S."/>
        </authorList>
    </citation>
    <scope>NUCLEOTIDE SEQUENCE</scope>
</reference>
<feature type="compositionally biased region" description="Polar residues" evidence="11">
    <location>
        <begin position="505"/>
        <end position="519"/>
    </location>
</feature>
<keyword evidence="14" id="KW-1185">Reference proteome</keyword>
<sequence>MGTVSLESLPLGFRFRPTDEELINHYLRLKINGRNADVHVIPEIDVCKREPWDLPRQSVIKTDDPEWFFFCPRDRKYPNGQRSNRATDAGYWKATGKDRTIRSRSYRSASNTNGLIGMKKTLVFYRGRAPKGERTNWIMHEYRPTLKDLDGTGPGQEAFVLCRLFRKPEEKSDALKHDEVNQTGSSPTITKSSPDDTSSDLLQETAPSDMPIGEEPEVINRWSTEKLDIMIARAPGPVESGSNSNMASDVEDHATDQETPREVHMQMEENSQLYEPANDEIDFSSFSPFQSIDLGPELLYVGSPSDFGNDINGFRFMDGTGEQDISISELLDEVLQNPDESSCEDSTYQKNTVVGRDNHLSNLTQSLQNTQPGNLYNVSYNNMNPQTMQHGLDMKGSEWYSEQMDAKEVLQIQPQCGPSRAEAPYANQDLRMGNMGQPGYNMVGQVSVNNLEESTSMNVPVNYYGHGGGTGIKIRSRQPQRPISDNFVTQGTAARRIRLQMDLSPGSTTNDNVRDSNQSYEEEVQSTHTGVSEATEWSPTVDGQEKEYSRGHLAAGTGIKMRTRQQPQSSSNSPIPQGSAPRRIRLQMDTAPRSFANDNVKDVKQSKEEDEDELQSTVTEDSLEDADDSETDDEAQSSSTEAPEATERSHFLDERDNESHLLKADTIKEIAEESSIELIDESEDSSEESSAELVEANHKVCEKSTTKLSDFLSSVVPNPYLCTTTTVAVNPSLITIGCGSMTRF</sequence>
<dbReference type="GO" id="GO:0006355">
    <property type="term" value="P:regulation of DNA-templated transcription"/>
    <property type="evidence" value="ECO:0007669"/>
    <property type="project" value="InterPro"/>
</dbReference>
<comment type="subcellular location">
    <subcellularLocation>
        <location evidence="2">Membrane</location>
        <topology evidence="2">Single-pass membrane protein</topology>
    </subcellularLocation>
    <subcellularLocation>
        <location evidence="1">Nucleus</location>
    </subcellularLocation>
</comment>
<dbReference type="GO" id="GO:0016020">
    <property type="term" value="C:membrane"/>
    <property type="evidence" value="ECO:0007669"/>
    <property type="project" value="UniProtKB-SubCell"/>
</dbReference>
<dbReference type="eggNOG" id="ENOG502QQI4">
    <property type="taxonomic scope" value="Eukaryota"/>
</dbReference>
<protein>
    <submittedName>
        <fullName evidence="13">NAC domain-containing protein 78</fullName>
    </submittedName>
</protein>
<dbReference type="GO" id="GO:0005634">
    <property type="term" value="C:nucleus"/>
    <property type="evidence" value="ECO:0007669"/>
    <property type="project" value="UniProtKB-SubCell"/>
</dbReference>
<dbReference type="EMBL" id="KE345347">
    <property type="protein sequence ID" value="EXC02131.1"/>
    <property type="molecule type" value="Genomic_DNA"/>
</dbReference>
<keyword evidence="3" id="KW-0812">Transmembrane</keyword>
<evidence type="ECO:0000256" key="4">
    <source>
        <dbReference type="ARBA" id="ARBA00022989"/>
    </source>
</evidence>
<dbReference type="Gene3D" id="2.170.150.80">
    <property type="entry name" value="NAC domain"/>
    <property type="match status" value="1"/>
</dbReference>
<dbReference type="STRING" id="981085.W9RPS1"/>
<proteinExistence type="predicted"/>
<keyword evidence="6" id="KW-0238">DNA-binding</keyword>
<dbReference type="FunFam" id="2.170.150.80:FF:000002">
    <property type="entry name" value="Nac domain-containing protein 86"/>
    <property type="match status" value="1"/>
</dbReference>
<feature type="domain" description="NAC" evidence="12">
    <location>
        <begin position="9"/>
        <end position="167"/>
    </location>
</feature>
<dbReference type="InterPro" id="IPR003441">
    <property type="entry name" value="NAC-dom"/>
</dbReference>
<evidence type="ECO:0000256" key="5">
    <source>
        <dbReference type="ARBA" id="ARBA00023015"/>
    </source>
</evidence>
<dbReference type="InterPro" id="IPR036093">
    <property type="entry name" value="NAC_dom_sf"/>
</dbReference>
<dbReference type="PROSITE" id="PS51005">
    <property type="entry name" value="NAC"/>
    <property type="match status" value="1"/>
</dbReference>
<keyword evidence="8" id="KW-0010">Activator</keyword>
<dbReference type="GO" id="GO:0000976">
    <property type="term" value="F:transcription cis-regulatory region binding"/>
    <property type="evidence" value="ECO:0007669"/>
    <property type="project" value="UniProtKB-ARBA"/>
</dbReference>
<evidence type="ECO:0000313" key="13">
    <source>
        <dbReference type="EMBL" id="EXC02131.1"/>
    </source>
</evidence>
<feature type="compositionally biased region" description="Low complexity" evidence="11">
    <location>
        <begin position="565"/>
        <end position="577"/>
    </location>
</feature>
<evidence type="ECO:0000256" key="3">
    <source>
        <dbReference type="ARBA" id="ARBA00022692"/>
    </source>
</evidence>
<keyword evidence="4" id="KW-1133">Transmembrane helix</keyword>
<dbReference type="PANTHER" id="PTHR31744:SF216">
    <property type="entry name" value="NAC TRANSCRIPTION FACTOR"/>
    <property type="match status" value="1"/>
</dbReference>
<feature type="region of interest" description="Disordered" evidence="11">
    <location>
        <begin position="500"/>
        <end position="660"/>
    </location>
</feature>
<feature type="compositionally biased region" description="Acidic residues" evidence="11">
    <location>
        <begin position="621"/>
        <end position="635"/>
    </location>
</feature>
<name>W9RPS1_9ROSA</name>
<evidence type="ECO:0000313" key="14">
    <source>
        <dbReference type="Proteomes" id="UP000030645"/>
    </source>
</evidence>
<feature type="compositionally biased region" description="Basic and acidic residues" evidence="11">
    <location>
        <begin position="645"/>
        <end position="660"/>
    </location>
</feature>
<feature type="compositionally biased region" description="Polar residues" evidence="11">
    <location>
        <begin position="526"/>
        <end position="538"/>
    </location>
</feature>
<evidence type="ECO:0000256" key="1">
    <source>
        <dbReference type="ARBA" id="ARBA00004123"/>
    </source>
</evidence>
<evidence type="ECO:0000259" key="12">
    <source>
        <dbReference type="PROSITE" id="PS51005"/>
    </source>
</evidence>
<accession>W9RPS1</accession>
<gene>
    <name evidence="13" type="ORF">L484_024096</name>
</gene>
<keyword evidence="9" id="KW-0804">Transcription</keyword>
<organism evidence="13 14">
    <name type="scientific">Morus notabilis</name>
    <dbReference type="NCBI Taxonomy" id="981085"/>
    <lineage>
        <taxon>Eukaryota</taxon>
        <taxon>Viridiplantae</taxon>
        <taxon>Streptophyta</taxon>
        <taxon>Embryophyta</taxon>
        <taxon>Tracheophyta</taxon>
        <taxon>Spermatophyta</taxon>
        <taxon>Magnoliopsida</taxon>
        <taxon>eudicotyledons</taxon>
        <taxon>Gunneridae</taxon>
        <taxon>Pentapetalae</taxon>
        <taxon>rosids</taxon>
        <taxon>fabids</taxon>
        <taxon>Rosales</taxon>
        <taxon>Moraceae</taxon>
        <taxon>Moreae</taxon>
        <taxon>Morus</taxon>
    </lineage>
</organism>
<dbReference type="Pfam" id="PF02365">
    <property type="entry name" value="NAM"/>
    <property type="match status" value="1"/>
</dbReference>
<evidence type="ECO:0000256" key="9">
    <source>
        <dbReference type="ARBA" id="ARBA00023163"/>
    </source>
</evidence>
<feature type="region of interest" description="Disordered" evidence="11">
    <location>
        <begin position="173"/>
        <end position="215"/>
    </location>
</feature>
<keyword evidence="10" id="KW-0539">Nucleus</keyword>
<evidence type="ECO:0000256" key="10">
    <source>
        <dbReference type="ARBA" id="ARBA00023242"/>
    </source>
</evidence>